<dbReference type="InterPro" id="IPR001650">
    <property type="entry name" value="Helicase_C-like"/>
</dbReference>
<dbReference type="GO" id="GO:0006304">
    <property type="term" value="P:DNA modification"/>
    <property type="evidence" value="ECO:0007669"/>
    <property type="project" value="InterPro"/>
</dbReference>
<dbReference type="CDD" id="cd18799">
    <property type="entry name" value="SF2_C_EcoAI-like"/>
    <property type="match status" value="1"/>
</dbReference>
<feature type="domain" description="Helicase C-terminal" evidence="1">
    <location>
        <begin position="14"/>
        <end position="111"/>
    </location>
</feature>
<keyword evidence="3" id="KW-0378">Hydrolase</keyword>
<dbReference type="Proteomes" id="UP001153387">
    <property type="component" value="Unassembled WGS sequence"/>
</dbReference>
<dbReference type="GO" id="GO:0004386">
    <property type="term" value="F:helicase activity"/>
    <property type="evidence" value="ECO:0007669"/>
    <property type="project" value="UniProtKB-KW"/>
</dbReference>
<organism evidence="3 4">
    <name type="scientific">Cohnella ginsengisoli</name>
    <dbReference type="NCBI Taxonomy" id="425004"/>
    <lineage>
        <taxon>Bacteria</taxon>
        <taxon>Bacillati</taxon>
        <taxon>Bacillota</taxon>
        <taxon>Bacilli</taxon>
        <taxon>Bacillales</taxon>
        <taxon>Paenibacillaceae</taxon>
        <taxon>Cohnella</taxon>
    </lineage>
</organism>
<keyword evidence="3" id="KW-0067">ATP-binding</keyword>
<dbReference type="Pfam" id="PF00271">
    <property type="entry name" value="Helicase_C"/>
    <property type="match status" value="1"/>
</dbReference>
<dbReference type="InterPro" id="IPR027417">
    <property type="entry name" value="P-loop_NTPase"/>
</dbReference>
<accession>A0A9X4KIB4</accession>
<gene>
    <name evidence="3" type="ORF">OMP38_15175</name>
</gene>
<dbReference type="PANTHER" id="PTHR47396:SF1">
    <property type="entry name" value="ATP-DEPENDENT HELICASE IRC3-RELATED"/>
    <property type="match status" value="1"/>
</dbReference>
<keyword evidence="3" id="KW-0347">Helicase</keyword>
<dbReference type="AlphaFoldDB" id="A0A9X4KIB4"/>
<feature type="domain" description="EcoEI R protein C-terminal" evidence="2">
    <location>
        <begin position="363"/>
        <end position="506"/>
    </location>
</feature>
<reference evidence="3 4" key="1">
    <citation type="submission" date="2022-10" db="EMBL/GenBank/DDBJ databases">
        <title>Comparative genomic analysis of Cohnella hashimotonis sp. nov., isolated from the International Space Station.</title>
        <authorList>
            <person name="Simpson A."/>
            <person name="Venkateswaran K."/>
        </authorList>
    </citation>
    <scope>NUCLEOTIDE SEQUENCE [LARGE SCALE GENOMIC DNA]</scope>
    <source>
        <strain evidence="3 4">DSM 18997</strain>
    </source>
</reference>
<evidence type="ECO:0000259" key="2">
    <source>
        <dbReference type="Pfam" id="PF08463"/>
    </source>
</evidence>
<comment type="caution">
    <text evidence="3">The sequence shown here is derived from an EMBL/GenBank/DDBJ whole genome shotgun (WGS) entry which is preliminary data.</text>
</comment>
<name>A0A9X4KIB4_9BACL</name>
<dbReference type="EMBL" id="JAPDHZ010000003">
    <property type="protein sequence ID" value="MDG0792054.1"/>
    <property type="molecule type" value="Genomic_DNA"/>
</dbReference>
<evidence type="ECO:0000313" key="3">
    <source>
        <dbReference type="EMBL" id="MDG0792054.1"/>
    </source>
</evidence>
<evidence type="ECO:0000259" key="1">
    <source>
        <dbReference type="Pfam" id="PF00271"/>
    </source>
</evidence>
<keyword evidence="3" id="KW-0547">Nucleotide-binding</keyword>
<evidence type="ECO:0000313" key="4">
    <source>
        <dbReference type="Proteomes" id="UP001153387"/>
    </source>
</evidence>
<dbReference type="GO" id="GO:0003677">
    <property type="term" value="F:DNA binding"/>
    <property type="evidence" value="ECO:0007669"/>
    <property type="project" value="InterPro"/>
</dbReference>
<dbReference type="InterPro" id="IPR013670">
    <property type="entry name" value="EcoEI_R_C_dom"/>
</dbReference>
<protein>
    <submittedName>
        <fullName evidence="3">Helicase-related protein</fullName>
    </submittedName>
</protein>
<sequence>MNRGIKVAGGDRLGKTIVFAQNKKHAQFIVDRFNKLYPQYNGKFAKRIISEDSYAQSLIDDFKVETKEPHIAVSVDMLDTGIDVPQIVNLVFFKRIRSKTKFWQMIGRGTRLCRDLFGDGQDKTGFVIFDYLGNFEFFRQHKEGLPGSESQSLSEAIFAKRVRLIHYLQEAAFAEDAYQAIRQSMVDTVLQQIRALNPELVSVKLQLQHVEKFKHAGAFVCLSDEDKRHLIAGLAPVVYMDDADEYAKRFDSFMYGLMLAQIEGTAQFNRGKKQLVETVGQLAKRATIPQIKSKLALIQTIATDEFWQSADVLTFEKVRAELRDLIKFMAEEGGGSRFVYTNLADEVLAVEEGKAMYQAYEFENYKLKVNRFIERNRDHLAIHKLRHNLPLSAGDYESLERIFTGELGTAEDYEREYKNTPFGLLVRKIAKLETEAANEAFSAFISDQSLSQQQIVFVKKVIDYVAQNGYIDQVSELVKPPFDKPMSFIKLFDGAKQRQLVEVVNRIKDNAVKVLG</sequence>
<dbReference type="SUPFAM" id="SSF52540">
    <property type="entry name" value="P-loop containing nucleoside triphosphate hydrolases"/>
    <property type="match status" value="1"/>
</dbReference>
<dbReference type="PANTHER" id="PTHR47396">
    <property type="entry name" value="TYPE I RESTRICTION ENZYME ECOKI R PROTEIN"/>
    <property type="match status" value="1"/>
</dbReference>
<dbReference type="GO" id="GO:0005829">
    <property type="term" value="C:cytosol"/>
    <property type="evidence" value="ECO:0007669"/>
    <property type="project" value="TreeGrafter"/>
</dbReference>
<keyword evidence="4" id="KW-1185">Reference proteome</keyword>
<dbReference type="InterPro" id="IPR050742">
    <property type="entry name" value="Helicase_Restrict-Modif_Enz"/>
</dbReference>
<proteinExistence type="predicted"/>
<dbReference type="Pfam" id="PF08463">
    <property type="entry name" value="EcoEI_R_C"/>
    <property type="match status" value="1"/>
</dbReference>
<dbReference type="Gene3D" id="3.40.50.300">
    <property type="entry name" value="P-loop containing nucleotide triphosphate hydrolases"/>
    <property type="match status" value="1"/>
</dbReference>